<proteinExistence type="predicted"/>
<name>A0ABP1AI53_9BRYO</name>
<dbReference type="SUPFAM" id="SSF57850">
    <property type="entry name" value="RING/U-box"/>
    <property type="match status" value="1"/>
</dbReference>
<reference evidence="2" key="1">
    <citation type="submission" date="2024-03" db="EMBL/GenBank/DDBJ databases">
        <authorList>
            <consortium name="ELIXIR-Norway"/>
            <consortium name="Elixir Norway"/>
        </authorList>
    </citation>
    <scope>NUCLEOTIDE SEQUENCE</scope>
</reference>
<protein>
    <recommendedName>
        <fullName evidence="4">RING-type domain-containing protein</fullName>
    </recommendedName>
</protein>
<dbReference type="PANTHER" id="PTHR31315">
    <property type="entry name" value="PROTEIN SIP5"/>
    <property type="match status" value="1"/>
</dbReference>
<gene>
    <name evidence="2" type="ORF">CSSPJE1EN2_LOCUS5213</name>
</gene>
<evidence type="ECO:0008006" key="4">
    <source>
        <dbReference type="Google" id="ProtNLM"/>
    </source>
</evidence>
<dbReference type="InterPro" id="IPR039301">
    <property type="entry name" value="Sip5/DA2"/>
</dbReference>
<dbReference type="EMBL" id="OZ023713">
    <property type="protein sequence ID" value="CAK9862218.1"/>
    <property type="molecule type" value="Genomic_DNA"/>
</dbReference>
<evidence type="ECO:0000313" key="3">
    <source>
        <dbReference type="Proteomes" id="UP001497522"/>
    </source>
</evidence>
<keyword evidence="3" id="KW-1185">Reference proteome</keyword>
<accession>A0ABP1AI53</accession>
<feature type="region of interest" description="Disordered" evidence="1">
    <location>
        <begin position="140"/>
        <end position="175"/>
    </location>
</feature>
<evidence type="ECO:0000313" key="2">
    <source>
        <dbReference type="EMBL" id="CAK9862218.1"/>
    </source>
</evidence>
<organism evidence="2 3">
    <name type="scientific">Sphagnum jensenii</name>
    <dbReference type="NCBI Taxonomy" id="128206"/>
    <lineage>
        <taxon>Eukaryota</taxon>
        <taxon>Viridiplantae</taxon>
        <taxon>Streptophyta</taxon>
        <taxon>Embryophyta</taxon>
        <taxon>Bryophyta</taxon>
        <taxon>Sphagnophytina</taxon>
        <taxon>Sphagnopsida</taxon>
        <taxon>Sphagnales</taxon>
        <taxon>Sphagnaceae</taxon>
        <taxon>Sphagnum</taxon>
    </lineage>
</organism>
<evidence type="ECO:0000256" key="1">
    <source>
        <dbReference type="SAM" id="MobiDB-lite"/>
    </source>
</evidence>
<dbReference type="Proteomes" id="UP001497522">
    <property type="component" value="Chromosome 12"/>
</dbReference>
<feature type="compositionally biased region" description="Basic and acidic residues" evidence="1">
    <location>
        <begin position="148"/>
        <end position="161"/>
    </location>
</feature>
<dbReference type="PANTHER" id="PTHR31315:SF1">
    <property type="entry name" value="PROTEIN SIP5"/>
    <property type="match status" value="1"/>
</dbReference>
<sequence length="372" mass="41256">MGNKITRRRLPAIDDRHTRPQGLYPCKGVDQQKLRRLILDSKLAPCYPGGEEPVAELEECPICFLNYPSLNRSKCCTKGICTECFLQVKSPSISQPTQCPYCKMANYSVEYRGPKSMEEKGMEQAEEQKVIEAKIRMRQQELQDDEEREQRRNNDVRDNHPPPHPAILPPDSDRDDWQAACETISHPSQVSLHSDYTEPDSHVSHLDDEFDLDLEDIMVMEAIWISLQEQGAQHRYPGDELRRAVQPVNLSTSRTGFGLGSEVDTDSGALMLPPQQLPPLLPLPPPPSVLDIQHQAPPGRHSSVTGGLAGAIAALAEQRVVGGNTTSAAQQSIVNTLPPEPALVYGRAVVSGTNQQHEILHGEEALETAFQT</sequence>